<keyword evidence="3 6" id="KW-0812">Transmembrane</keyword>
<keyword evidence="5 6" id="KW-0472">Membrane</keyword>
<dbReference type="InterPro" id="IPR018456">
    <property type="entry name" value="PTR2_symporter_CS"/>
</dbReference>
<comment type="caution">
    <text evidence="7">The sequence shown here is derived from an EMBL/GenBank/DDBJ whole genome shotgun (WGS) entry which is preliminary data.</text>
</comment>
<feature type="transmembrane region" description="Helical" evidence="6">
    <location>
        <begin position="374"/>
        <end position="393"/>
    </location>
</feature>
<dbReference type="PROSITE" id="PS01022">
    <property type="entry name" value="PTR2_1"/>
    <property type="match status" value="1"/>
</dbReference>
<protein>
    <submittedName>
        <fullName evidence="7">Uncharacterized protein</fullName>
    </submittedName>
</protein>
<feature type="transmembrane region" description="Helical" evidence="6">
    <location>
        <begin position="251"/>
        <end position="276"/>
    </location>
</feature>
<dbReference type="EMBL" id="CM026433">
    <property type="protein sequence ID" value="KAG0554195.1"/>
    <property type="molecule type" value="Genomic_DNA"/>
</dbReference>
<evidence type="ECO:0000256" key="5">
    <source>
        <dbReference type="ARBA" id="ARBA00023136"/>
    </source>
</evidence>
<reference evidence="7" key="1">
    <citation type="submission" date="2020-06" db="EMBL/GenBank/DDBJ databases">
        <title>WGS assembly of Ceratodon purpureus strain R40.</title>
        <authorList>
            <person name="Carey S.B."/>
            <person name="Jenkins J."/>
            <person name="Shu S."/>
            <person name="Lovell J.T."/>
            <person name="Sreedasyam A."/>
            <person name="Maumus F."/>
            <person name="Tiley G.P."/>
            <person name="Fernandez-Pozo N."/>
            <person name="Barry K."/>
            <person name="Chen C."/>
            <person name="Wang M."/>
            <person name="Lipzen A."/>
            <person name="Daum C."/>
            <person name="Saski C.A."/>
            <person name="Payton A.C."/>
            <person name="Mcbreen J.C."/>
            <person name="Conrad R.E."/>
            <person name="Kollar L.M."/>
            <person name="Olsson S."/>
            <person name="Huttunen S."/>
            <person name="Landis J.B."/>
            <person name="Wickett N.J."/>
            <person name="Johnson M.G."/>
            <person name="Rensing S.A."/>
            <person name="Grimwood J."/>
            <person name="Schmutz J."/>
            <person name="Mcdaniel S.F."/>
        </authorList>
    </citation>
    <scope>NUCLEOTIDE SEQUENCE</scope>
    <source>
        <strain evidence="7">R40</strain>
    </source>
</reference>
<dbReference type="Proteomes" id="UP000822688">
    <property type="component" value="Chromosome 12"/>
</dbReference>
<evidence type="ECO:0000313" key="7">
    <source>
        <dbReference type="EMBL" id="KAG0554195.1"/>
    </source>
</evidence>
<organism evidence="7 8">
    <name type="scientific">Ceratodon purpureus</name>
    <name type="common">Fire moss</name>
    <name type="synonym">Dicranum purpureum</name>
    <dbReference type="NCBI Taxonomy" id="3225"/>
    <lineage>
        <taxon>Eukaryota</taxon>
        <taxon>Viridiplantae</taxon>
        <taxon>Streptophyta</taxon>
        <taxon>Embryophyta</taxon>
        <taxon>Bryophyta</taxon>
        <taxon>Bryophytina</taxon>
        <taxon>Bryopsida</taxon>
        <taxon>Dicranidae</taxon>
        <taxon>Pseudoditrichales</taxon>
        <taxon>Ditrichaceae</taxon>
        <taxon>Ceratodon</taxon>
    </lineage>
</organism>
<dbReference type="AlphaFoldDB" id="A0A8T0G5S2"/>
<name>A0A8T0G5S2_CERPU</name>
<evidence type="ECO:0000256" key="4">
    <source>
        <dbReference type="ARBA" id="ARBA00022989"/>
    </source>
</evidence>
<feature type="transmembrane region" description="Helical" evidence="6">
    <location>
        <begin position="226"/>
        <end position="245"/>
    </location>
</feature>
<evidence type="ECO:0000256" key="6">
    <source>
        <dbReference type="SAM" id="Phobius"/>
    </source>
</evidence>
<dbReference type="GO" id="GO:0022857">
    <property type="term" value="F:transmembrane transporter activity"/>
    <property type="evidence" value="ECO:0007669"/>
    <property type="project" value="InterPro"/>
</dbReference>
<feature type="transmembrane region" description="Helical" evidence="6">
    <location>
        <begin position="455"/>
        <end position="472"/>
    </location>
</feature>
<sequence length="620" mass="68867">MADSCWSSALRCLLHRHGGQVQEHISSSEQDHGIGSDSSKEIVACGGNEAHDDSAKPCRIGGWKTTPYIFGNELGERLAGFGLSMNLITFLTLEMHMPTVKAANIITNFGGTCGLTPLVGAFIADAYLGRFKTIAITSVIYMLGVILLTLSATLSSLRPPQCNYHLAVSSLCEEPTTKQLWYFYTSLFLLAVGTGGIRPNTAAFGADQFNPLDPKEKNQLWHFFNWYYFSVGLSILGAVTVIVYVQDNVGWAWGFGIPAVAMALALVSFFIGAPIFRYIPPVGSPFTRLAQVIVASFRKRRLALPSDASLLHTRDDKGGVSSYPAVVELRHSNQFTFLDKAAIKEDDSASSHTSRWRLCTVHQVEELKSLMRMAPIWTTTILVSTVIVQQGTFSVQQARSMDRHMGTKFEIPAASFGVFGILMLLIWVPIYDLFVMRWLKKATGNERGITSLQRIGTGLFIAILAMVAAAIVEVKRRNAAHRYGLLDRPDLMIPVSAFWLVPQHCLFGLAESFVFIGELEFFYDQSPESMRSTGTALFWSTFAIGNYVSTVLVTLISKKTDWLENNLNRAHLDYFYWFLAVLSVVNLMCFLVSATWFRYRNEGVEPDPETAPESELANKT</sequence>
<feature type="transmembrane region" description="Helical" evidence="6">
    <location>
        <begin position="413"/>
        <end position="434"/>
    </location>
</feature>
<feature type="transmembrane region" description="Helical" evidence="6">
    <location>
        <begin position="576"/>
        <end position="597"/>
    </location>
</feature>
<dbReference type="GO" id="GO:0016020">
    <property type="term" value="C:membrane"/>
    <property type="evidence" value="ECO:0007669"/>
    <property type="project" value="UniProtKB-SubCell"/>
</dbReference>
<keyword evidence="4 6" id="KW-1133">Transmembrane helix</keyword>
<accession>A0A8T0G5S2</accession>
<dbReference type="Gene3D" id="1.20.1250.20">
    <property type="entry name" value="MFS general substrate transporter like domains"/>
    <property type="match status" value="1"/>
</dbReference>
<evidence type="ECO:0000313" key="8">
    <source>
        <dbReference type="Proteomes" id="UP000822688"/>
    </source>
</evidence>
<feature type="transmembrane region" description="Helical" evidence="6">
    <location>
        <begin position="536"/>
        <end position="556"/>
    </location>
</feature>
<feature type="transmembrane region" description="Helical" evidence="6">
    <location>
        <begin position="134"/>
        <end position="154"/>
    </location>
</feature>
<gene>
    <name evidence="7" type="ORF">KC19_12G071500</name>
</gene>
<evidence type="ECO:0000256" key="3">
    <source>
        <dbReference type="ARBA" id="ARBA00022692"/>
    </source>
</evidence>
<dbReference type="SUPFAM" id="SSF103473">
    <property type="entry name" value="MFS general substrate transporter"/>
    <property type="match status" value="1"/>
</dbReference>
<dbReference type="InterPro" id="IPR000109">
    <property type="entry name" value="POT_fam"/>
</dbReference>
<dbReference type="PANTHER" id="PTHR11654">
    <property type="entry name" value="OLIGOPEPTIDE TRANSPORTER-RELATED"/>
    <property type="match status" value="1"/>
</dbReference>
<evidence type="ECO:0000256" key="2">
    <source>
        <dbReference type="ARBA" id="ARBA00005982"/>
    </source>
</evidence>
<dbReference type="Pfam" id="PF00854">
    <property type="entry name" value="PTR2"/>
    <property type="match status" value="1"/>
</dbReference>
<keyword evidence="8" id="KW-1185">Reference proteome</keyword>
<comment type="subcellular location">
    <subcellularLocation>
        <location evidence="1">Membrane</location>
        <topology evidence="1">Multi-pass membrane protein</topology>
    </subcellularLocation>
</comment>
<comment type="similarity">
    <text evidence="2">Belongs to the major facilitator superfamily. Proton-dependent oligopeptide transporter (POT/PTR) (TC 2.A.17) family.</text>
</comment>
<evidence type="ECO:0000256" key="1">
    <source>
        <dbReference type="ARBA" id="ARBA00004141"/>
    </source>
</evidence>
<proteinExistence type="inferred from homology"/>
<dbReference type="InterPro" id="IPR036259">
    <property type="entry name" value="MFS_trans_sf"/>
</dbReference>
<feature type="transmembrane region" description="Helical" evidence="6">
    <location>
        <begin position="492"/>
        <end position="516"/>
    </location>
</feature>
<feature type="transmembrane region" description="Helical" evidence="6">
    <location>
        <begin position="105"/>
        <end position="128"/>
    </location>
</feature>
<dbReference type="GO" id="GO:0006857">
    <property type="term" value="P:oligopeptide transport"/>
    <property type="evidence" value="ECO:0007669"/>
    <property type="project" value="InterPro"/>
</dbReference>